<dbReference type="AlphaFoldDB" id="A0A645AU92"/>
<reference evidence="2" key="1">
    <citation type="submission" date="2019-08" db="EMBL/GenBank/DDBJ databases">
        <authorList>
            <person name="Kucharzyk K."/>
            <person name="Murdoch R.W."/>
            <person name="Higgins S."/>
            <person name="Loffler F."/>
        </authorList>
    </citation>
    <scope>NUCLEOTIDE SEQUENCE</scope>
</reference>
<organism evidence="2">
    <name type="scientific">bioreactor metagenome</name>
    <dbReference type="NCBI Taxonomy" id="1076179"/>
    <lineage>
        <taxon>unclassified sequences</taxon>
        <taxon>metagenomes</taxon>
        <taxon>ecological metagenomes</taxon>
    </lineage>
</organism>
<evidence type="ECO:0000313" key="2">
    <source>
        <dbReference type="EMBL" id="MPM56825.1"/>
    </source>
</evidence>
<protein>
    <submittedName>
        <fullName evidence="2">Uncharacterized protein</fullName>
    </submittedName>
</protein>
<accession>A0A645AU92</accession>
<comment type="caution">
    <text evidence="2">The sequence shown here is derived from an EMBL/GenBank/DDBJ whole genome shotgun (WGS) entry which is preliminary data.</text>
</comment>
<proteinExistence type="predicted"/>
<gene>
    <name evidence="2" type="ORF">SDC9_103640</name>
</gene>
<feature type="region of interest" description="Disordered" evidence="1">
    <location>
        <begin position="58"/>
        <end position="79"/>
    </location>
</feature>
<name>A0A645AU92_9ZZZZ</name>
<sequence>MKKRVLHHGTHYNAPIDWNDPEQAAAQVRIDLLRSLLACNPMSYSEKEELIRKQLAEEARREEAEQAARSNPSGKKWDI</sequence>
<dbReference type="EMBL" id="VSSQ01015947">
    <property type="protein sequence ID" value="MPM56825.1"/>
    <property type="molecule type" value="Genomic_DNA"/>
</dbReference>
<evidence type="ECO:0000256" key="1">
    <source>
        <dbReference type="SAM" id="MobiDB-lite"/>
    </source>
</evidence>